<dbReference type="Pfam" id="PF12770">
    <property type="entry name" value="CHAT"/>
    <property type="match status" value="1"/>
</dbReference>
<name>A0ABZ0IXX3_9BACT</name>
<dbReference type="InterPro" id="IPR019734">
    <property type="entry name" value="TPR_rpt"/>
</dbReference>
<feature type="chain" id="PRO_5045191088" evidence="2">
    <location>
        <begin position="21"/>
        <end position="894"/>
    </location>
</feature>
<gene>
    <name evidence="4" type="ORF">RT717_11430</name>
</gene>
<dbReference type="Pfam" id="PF13181">
    <property type="entry name" value="TPR_8"/>
    <property type="match status" value="1"/>
</dbReference>
<dbReference type="RefSeq" id="WP_317491869.1">
    <property type="nucleotide sequence ID" value="NZ_CP136051.1"/>
</dbReference>
<dbReference type="PROSITE" id="PS50005">
    <property type="entry name" value="TPR"/>
    <property type="match status" value="3"/>
</dbReference>
<dbReference type="Pfam" id="PF13424">
    <property type="entry name" value="TPR_12"/>
    <property type="match status" value="2"/>
</dbReference>
<feature type="repeat" description="TPR" evidence="1">
    <location>
        <begin position="306"/>
        <end position="339"/>
    </location>
</feature>
<dbReference type="InterPro" id="IPR024983">
    <property type="entry name" value="CHAT_dom"/>
</dbReference>
<dbReference type="Gene3D" id="1.25.40.10">
    <property type="entry name" value="Tetratricopeptide repeat domain"/>
    <property type="match status" value="2"/>
</dbReference>
<evidence type="ECO:0000313" key="5">
    <source>
        <dbReference type="Proteomes" id="UP001302349"/>
    </source>
</evidence>
<keyword evidence="1" id="KW-0802">TPR repeat</keyword>
<accession>A0ABZ0IXX3</accession>
<dbReference type="InterPro" id="IPR011990">
    <property type="entry name" value="TPR-like_helical_dom_sf"/>
</dbReference>
<evidence type="ECO:0000259" key="3">
    <source>
        <dbReference type="Pfam" id="PF12770"/>
    </source>
</evidence>
<dbReference type="PANTHER" id="PTHR10098">
    <property type="entry name" value="RAPSYN-RELATED"/>
    <property type="match status" value="1"/>
</dbReference>
<feature type="domain" description="CHAT" evidence="3">
    <location>
        <begin position="610"/>
        <end position="893"/>
    </location>
</feature>
<dbReference type="SUPFAM" id="SSF48452">
    <property type="entry name" value="TPR-like"/>
    <property type="match status" value="3"/>
</dbReference>
<sequence length="894" mass="99945">MKLSNQLFWLFLFINIAAQAQEALMEQAENEQINANYSAAYDHFEQAAASFFKANQNEKAAVCQLRMAECQLALGEPQWAQAIVQSNELAEIIKGSGNLRAISLNILGDIYLRSGRNDLALEELLKAEKLLPANSLEQAKCYNDLGVVYWNNGNRELALQYHEKALSIRQSAGAGKAVLLADSYNNIGLIYLQDLPAFAVDYFNKALAIYKDNLGENHPKVASGYSNLAFATANQGSYDKAITYLDQVMNIWNATYTGDHPNKAFTTSNKGRLTEMKGSLEEALAFQRVALQMYQNLYGEKHPEIANTYFLIGSIYQKQNKFELAVESFQKSIYANLYSQNYQTIYDLPELRDYYNADILLSSLQSKAKNMEALHFEKTLKLRDIDGALAAYVACDELITSIRQIRLNEADKLRLGAVAYEVYENGISTALYLSERTFKKQYYQKLAFNFCERSKSAVLLDAINDAKAKHFAGIPDEELALEDSLKDQIIFIEQKLAGGKLSAEKEEELEAELFAFESALRSFIEKLEDQYPEYFKLKYSNTLASVETLQPLLSESQGILSYFIGEENVYVFLVTSNRLNATTIKKDANFARNIVGLRNAIKYRQQEVFQKASEALYEQLIPTLPASISSLVVLPDGPISAVPFESLVTGRDKDGTINYLISEKVISYDYSATLLAERIASESSSPGNGILLSAPLSFEKNEVVMQTLPDTEKEVKEIKFLFTGSDQEANLMLSASASESFVKSDQLGQYKFLHFATHGMVNEAKPELSRIFLSPGNDEDGSLYSGEIYSLGINADLVNLSACETGLGKVTRGEGIIGLSRALMYAGAKNLIVSLWQVADASTASLMIEFYKQHLYHSDNNLFADDLRKAKLSLLNSENYQDPYYWAPFILVGL</sequence>
<keyword evidence="2" id="KW-0732">Signal</keyword>
<dbReference type="Proteomes" id="UP001302349">
    <property type="component" value="Chromosome"/>
</dbReference>
<dbReference type="PANTHER" id="PTHR10098:SF108">
    <property type="entry name" value="TETRATRICOPEPTIDE REPEAT PROTEIN 28"/>
    <property type="match status" value="1"/>
</dbReference>
<feature type="repeat" description="TPR" evidence="1">
    <location>
        <begin position="101"/>
        <end position="134"/>
    </location>
</feature>
<organism evidence="4 5">
    <name type="scientific">Imperialibacter roseus</name>
    <dbReference type="NCBI Taxonomy" id="1324217"/>
    <lineage>
        <taxon>Bacteria</taxon>
        <taxon>Pseudomonadati</taxon>
        <taxon>Bacteroidota</taxon>
        <taxon>Cytophagia</taxon>
        <taxon>Cytophagales</taxon>
        <taxon>Flammeovirgaceae</taxon>
        <taxon>Imperialibacter</taxon>
    </lineage>
</organism>
<dbReference type="EMBL" id="CP136051">
    <property type="protein sequence ID" value="WOK09249.1"/>
    <property type="molecule type" value="Genomic_DNA"/>
</dbReference>
<evidence type="ECO:0000256" key="1">
    <source>
        <dbReference type="PROSITE-ProRule" id="PRU00339"/>
    </source>
</evidence>
<evidence type="ECO:0000256" key="2">
    <source>
        <dbReference type="SAM" id="SignalP"/>
    </source>
</evidence>
<feature type="repeat" description="TPR" evidence="1">
    <location>
        <begin position="139"/>
        <end position="172"/>
    </location>
</feature>
<keyword evidence="5" id="KW-1185">Reference proteome</keyword>
<proteinExistence type="predicted"/>
<protein>
    <submittedName>
        <fullName evidence="4">CHAT domain-containing tetratricopeptide repeat protein</fullName>
    </submittedName>
</protein>
<reference evidence="4 5" key="1">
    <citation type="journal article" date="2023" name="Microbiol. Resour. Announc.">
        <title>Complete Genome Sequence of Imperialibacter roseus strain P4T.</title>
        <authorList>
            <person name="Tizabi D.R."/>
            <person name="Bachvaroff T."/>
            <person name="Hill R.T."/>
        </authorList>
    </citation>
    <scope>NUCLEOTIDE SEQUENCE [LARGE SCALE GENOMIC DNA]</scope>
    <source>
        <strain evidence="4 5">P4T</strain>
    </source>
</reference>
<feature type="signal peptide" evidence="2">
    <location>
        <begin position="1"/>
        <end position="20"/>
    </location>
</feature>
<evidence type="ECO:0000313" key="4">
    <source>
        <dbReference type="EMBL" id="WOK09249.1"/>
    </source>
</evidence>
<dbReference type="SMART" id="SM00028">
    <property type="entry name" value="TPR"/>
    <property type="match status" value="5"/>
</dbReference>